<feature type="compositionally biased region" description="Basic and acidic residues" evidence="1">
    <location>
        <begin position="26"/>
        <end position="39"/>
    </location>
</feature>
<organism evidence="2 3">
    <name type="scientific">Nostoc punctiforme FACHB-252</name>
    <dbReference type="NCBI Taxonomy" id="1357509"/>
    <lineage>
        <taxon>Bacteria</taxon>
        <taxon>Bacillati</taxon>
        <taxon>Cyanobacteriota</taxon>
        <taxon>Cyanophyceae</taxon>
        <taxon>Nostocales</taxon>
        <taxon>Nostocaceae</taxon>
        <taxon>Nostoc</taxon>
    </lineage>
</organism>
<evidence type="ECO:0000313" key="2">
    <source>
        <dbReference type="EMBL" id="MBD2612833.1"/>
    </source>
</evidence>
<sequence length="45" mass="5119">MGFFTPEGQLIPASEEVPRQAKQHKQRSDRLAAKLRELNIDPDTV</sequence>
<gene>
    <name evidence="2" type="ORF">H6G94_16390</name>
</gene>
<proteinExistence type="predicted"/>
<feature type="region of interest" description="Disordered" evidence="1">
    <location>
        <begin position="1"/>
        <end position="45"/>
    </location>
</feature>
<keyword evidence="3" id="KW-1185">Reference proteome</keyword>
<evidence type="ECO:0000256" key="1">
    <source>
        <dbReference type="SAM" id="MobiDB-lite"/>
    </source>
</evidence>
<reference evidence="2 3" key="1">
    <citation type="journal article" date="2020" name="ISME J.">
        <title>Comparative genomics reveals insights into cyanobacterial evolution and habitat adaptation.</title>
        <authorList>
            <person name="Chen M.Y."/>
            <person name="Teng W.K."/>
            <person name="Zhao L."/>
            <person name="Hu C.X."/>
            <person name="Zhou Y.K."/>
            <person name="Han B.P."/>
            <person name="Song L.R."/>
            <person name="Shu W.S."/>
        </authorList>
    </citation>
    <scope>NUCLEOTIDE SEQUENCE [LARGE SCALE GENOMIC DNA]</scope>
    <source>
        <strain evidence="2 3">FACHB-252</strain>
    </source>
</reference>
<dbReference type="Proteomes" id="UP000606396">
    <property type="component" value="Unassembled WGS sequence"/>
</dbReference>
<comment type="caution">
    <text evidence="2">The sequence shown here is derived from an EMBL/GenBank/DDBJ whole genome shotgun (WGS) entry which is preliminary data.</text>
</comment>
<dbReference type="EMBL" id="JACJTC010000011">
    <property type="protein sequence ID" value="MBD2612833.1"/>
    <property type="molecule type" value="Genomic_DNA"/>
</dbReference>
<dbReference type="RefSeq" id="WP_190950285.1">
    <property type="nucleotide sequence ID" value="NZ_JACJTC010000011.1"/>
</dbReference>
<evidence type="ECO:0000313" key="3">
    <source>
        <dbReference type="Proteomes" id="UP000606396"/>
    </source>
</evidence>
<accession>A0ABR8HBK8</accession>
<protein>
    <submittedName>
        <fullName evidence="2">Uncharacterized protein</fullName>
    </submittedName>
</protein>
<name>A0ABR8HBK8_NOSPU</name>